<dbReference type="SUPFAM" id="SSF52768">
    <property type="entry name" value="Arginase/deacetylase"/>
    <property type="match status" value="1"/>
</dbReference>
<feature type="domain" description="Histone deacetylase" evidence="5">
    <location>
        <begin position="22"/>
        <end position="321"/>
    </location>
</feature>
<organism evidence="6 7">
    <name type="scientific">Fodinisporobacter ferrooxydans</name>
    <dbReference type="NCBI Taxonomy" id="2901836"/>
    <lineage>
        <taxon>Bacteria</taxon>
        <taxon>Bacillati</taxon>
        <taxon>Bacillota</taxon>
        <taxon>Bacilli</taxon>
        <taxon>Bacillales</taxon>
        <taxon>Alicyclobacillaceae</taxon>
        <taxon>Fodinisporobacter</taxon>
    </lineage>
</organism>
<evidence type="ECO:0000259" key="5">
    <source>
        <dbReference type="Pfam" id="PF00850"/>
    </source>
</evidence>
<evidence type="ECO:0000313" key="6">
    <source>
        <dbReference type="EMBL" id="UOF90236.1"/>
    </source>
</evidence>
<comment type="similarity">
    <text evidence="2">Belongs to the histone deacetylase family.</text>
</comment>
<dbReference type="InterPro" id="IPR037138">
    <property type="entry name" value="His_deacetylse_dom_sf"/>
</dbReference>
<sequence>MSGKSVFIYSDSYQTYKFTEEHPFNPQRLRMTRDLICLLDLIKTEQLVTPAPSSVADLLLVHDETYVQAVMEASQMSTDSPESLLAYGLGTEDTPIFPNMHEATSLIVGGTVAAMNLVLRGEADHACNIAGGLHHAHRAQASGFCVYNDAAVAIAHAKMQNPSLKVAYIDTDAHHGDGVQWLFYKDPNVLTISFHETGKYLFPGTGDTTERGEGPGYGYSLNVPLQAFTEDESWMESMKTVLIPVLERFKPDIIISQHGCDGHRYDPLTHLCATTHLYRFIPKLIHRLAHEVCDGKWVAIGGGGYDIWRVVPRAWTMLWAEMSDQSLQAAIPKDWLDRWQPHAPSDLPDTFLDHAKDFPPIPRRKEIEEQNRIATRLALQGSPFVI</sequence>
<proteinExistence type="inferred from homology"/>
<dbReference type="CDD" id="cd09994">
    <property type="entry name" value="HDAC_AcuC_like"/>
    <property type="match status" value="1"/>
</dbReference>
<dbReference type="PRINTS" id="PR01272">
    <property type="entry name" value="ACUCPROTEIN"/>
</dbReference>
<evidence type="ECO:0000256" key="2">
    <source>
        <dbReference type="ARBA" id="ARBA00005947"/>
    </source>
</evidence>
<evidence type="ECO:0000256" key="3">
    <source>
        <dbReference type="ARBA" id="ARBA00020218"/>
    </source>
</evidence>
<evidence type="ECO:0000256" key="4">
    <source>
        <dbReference type="ARBA" id="ARBA00022627"/>
    </source>
</evidence>
<dbReference type="InterPro" id="IPR003085">
    <property type="entry name" value="AcuC"/>
</dbReference>
<name>A0ABY4CI85_9BACL</name>
<dbReference type="RefSeq" id="WP_347436928.1">
    <property type="nucleotide sequence ID" value="NZ_CP089291.1"/>
</dbReference>
<evidence type="ECO:0000313" key="7">
    <source>
        <dbReference type="Proteomes" id="UP000830167"/>
    </source>
</evidence>
<comment type="pathway">
    <text evidence="1">Ketone degradation; acetoin degradation.</text>
</comment>
<dbReference type="InterPro" id="IPR000286">
    <property type="entry name" value="HDACs"/>
</dbReference>
<dbReference type="PANTHER" id="PTHR10625:SF10">
    <property type="entry name" value="HISTONE DEACETYLASE HDAC1"/>
    <property type="match status" value="1"/>
</dbReference>
<dbReference type="Proteomes" id="UP000830167">
    <property type="component" value="Chromosome"/>
</dbReference>
<dbReference type="PRINTS" id="PR01270">
    <property type="entry name" value="HDASUPER"/>
</dbReference>
<reference evidence="6" key="1">
    <citation type="submission" date="2021-12" db="EMBL/GenBank/DDBJ databases">
        <title>Alicyclobacillaceae gen. nov., sp. nov., isolated from chalcocite enrichment system.</title>
        <authorList>
            <person name="Jiang Z."/>
        </authorList>
    </citation>
    <scope>NUCLEOTIDE SEQUENCE</scope>
    <source>
        <strain evidence="6">MYW30-H2</strain>
    </source>
</reference>
<protein>
    <recommendedName>
        <fullName evidence="3">Acetoin utilization protein AcuC</fullName>
    </recommendedName>
</protein>
<dbReference type="InterPro" id="IPR023801">
    <property type="entry name" value="His_deacetylse_dom"/>
</dbReference>
<keyword evidence="7" id="KW-1185">Reference proteome</keyword>
<dbReference type="PANTHER" id="PTHR10625">
    <property type="entry name" value="HISTONE DEACETYLASE HDAC1-RELATED"/>
    <property type="match status" value="1"/>
</dbReference>
<dbReference type="Gene3D" id="3.40.800.20">
    <property type="entry name" value="Histone deacetylase domain"/>
    <property type="match status" value="1"/>
</dbReference>
<dbReference type="Pfam" id="PF00850">
    <property type="entry name" value="Hist_deacetyl"/>
    <property type="match status" value="1"/>
</dbReference>
<dbReference type="EMBL" id="CP089291">
    <property type="protein sequence ID" value="UOF90236.1"/>
    <property type="molecule type" value="Genomic_DNA"/>
</dbReference>
<gene>
    <name evidence="6" type="ORF">LSG31_20635</name>
</gene>
<dbReference type="InterPro" id="IPR023696">
    <property type="entry name" value="Ureohydrolase_dom_sf"/>
</dbReference>
<evidence type="ECO:0000256" key="1">
    <source>
        <dbReference type="ARBA" id="ARBA00005101"/>
    </source>
</evidence>
<accession>A0ABY4CI85</accession>
<keyword evidence="4" id="KW-0006">Acetoin catabolism</keyword>